<evidence type="ECO:0000313" key="1">
    <source>
        <dbReference type="EMBL" id="RUT46786.1"/>
    </source>
</evidence>
<protein>
    <submittedName>
        <fullName evidence="1">Uncharacterized protein</fullName>
    </submittedName>
</protein>
<accession>A0A3S1BT50</accession>
<dbReference type="AlphaFoldDB" id="A0A3S1BT50"/>
<dbReference type="Proteomes" id="UP000279446">
    <property type="component" value="Unassembled WGS sequence"/>
</dbReference>
<comment type="caution">
    <text evidence="1">The sequence shown here is derived from an EMBL/GenBank/DDBJ whole genome shotgun (WGS) entry which is preliminary data.</text>
</comment>
<name>A0A3S1BT50_9BACL</name>
<dbReference type="RefSeq" id="WP_127192125.1">
    <property type="nucleotide sequence ID" value="NZ_RZNY01000007.1"/>
</dbReference>
<evidence type="ECO:0000313" key="2">
    <source>
        <dbReference type="Proteomes" id="UP000279446"/>
    </source>
</evidence>
<organism evidence="1 2">
    <name type="scientific">Paenibacillus anaericanus</name>
    <dbReference type="NCBI Taxonomy" id="170367"/>
    <lineage>
        <taxon>Bacteria</taxon>
        <taxon>Bacillati</taxon>
        <taxon>Bacillota</taxon>
        <taxon>Bacilli</taxon>
        <taxon>Bacillales</taxon>
        <taxon>Paenibacillaceae</taxon>
        <taxon>Paenibacillus</taxon>
    </lineage>
</organism>
<dbReference type="OrthoDB" id="2657408at2"/>
<reference evidence="1 2" key="1">
    <citation type="submission" date="2018-12" db="EMBL/GenBank/DDBJ databases">
        <authorList>
            <person name="Sun L."/>
            <person name="Chen Z."/>
        </authorList>
    </citation>
    <scope>NUCLEOTIDE SEQUENCE [LARGE SCALE GENOMIC DNA]</scope>
    <source>
        <strain evidence="1 2">DSM 15890</strain>
    </source>
</reference>
<dbReference type="EMBL" id="RZNY01000007">
    <property type="protein sequence ID" value="RUT46786.1"/>
    <property type="molecule type" value="Genomic_DNA"/>
</dbReference>
<keyword evidence="2" id="KW-1185">Reference proteome</keyword>
<proteinExistence type="predicted"/>
<gene>
    <name evidence="1" type="ORF">EJP82_11195</name>
</gene>
<sequence length="121" mass="13946">MQTGIDEDKYTIETEVIVINAGNGCQTDKNSDLTNHCAKQTMDVDVVGRLFGFRIWDIGDFRYEDVFRTQKGQADHAQFYYVPGGRDENGVNTRIWDQPQRMLHEGKCNKPKNVTKQLFAR</sequence>